<proteinExistence type="predicted"/>
<sequence>MATLMSDEVFHDVAYKAHNRNHLLAAVDEFLDVVTVLPPGEWDPTIRIEPPAAIPSQVSLHSNLHRLCVIINGF</sequence>
<dbReference type="InterPro" id="IPR003020">
    <property type="entry name" value="HCO3_transpt_euk"/>
</dbReference>
<evidence type="ECO:0000259" key="1">
    <source>
        <dbReference type="Pfam" id="PF07565"/>
    </source>
</evidence>
<dbReference type="EMBL" id="JARBHB010000017">
    <property type="protein sequence ID" value="KAJ8865642.1"/>
    <property type="molecule type" value="Genomic_DNA"/>
</dbReference>
<dbReference type="PANTHER" id="PTHR11453">
    <property type="entry name" value="ANION EXCHANGE PROTEIN"/>
    <property type="match status" value="1"/>
</dbReference>
<name>A0ABQ9FZG5_9NEOP</name>
<evidence type="ECO:0000313" key="3">
    <source>
        <dbReference type="Proteomes" id="UP001159363"/>
    </source>
</evidence>
<dbReference type="InterPro" id="IPR013769">
    <property type="entry name" value="Band3_cytoplasmic_dom"/>
</dbReference>
<dbReference type="InterPro" id="IPR003024">
    <property type="entry name" value="Na/HCO3_transpt"/>
</dbReference>
<dbReference type="Proteomes" id="UP001159363">
    <property type="component" value="Chromosome 16"/>
</dbReference>
<dbReference type="SUPFAM" id="SSF55804">
    <property type="entry name" value="Phoshotransferase/anion transport protein"/>
    <property type="match status" value="1"/>
</dbReference>
<reference evidence="2 3" key="1">
    <citation type="submission" date="2023-02" db="EMBL/GenBank/DDBJ databases">
        <title>LHISI_Scaffold_Assembly.</title>
        <authorList>
            <person name="Stuart O.P."/>
            <person name="Cleave R."/>
            <person name="Magrath M.J.L."/>
            <person name="Mikheyev A.S."/>
        </authorList>
    </citation>
    <scope>NUCLEOTIDE SEQUENCE [LARGE SCALE GENOMIC DNA]</scope>
    <source>
        <strain evidence="2">Daus_M_001</strain>
        <tissue evidence="2">Leg muscle</tissue>
    </source>
</reference>
<protein>
    <recommendedName>
        <fullName evidence="1">Band 3 cytoplasmic domain-containing protein</fullName>
    </recommendedName>
</protein>
<dbReference type="PRINTS" id="PR01232">
    <property type="entry name" value="NAHCO3TRSPRT"/>
</dbReference>
<dbReference type="Gene3D" id="3.40.930.10">
    <property type="entry name" value="Mannitol-specific EII, Chain A"/>
    <property type="match status" value="1"/>
</dbReference>
<keyword evidence="3" id="KW-1185">Reference proteome</keyword>
<comment type="caution">
    <text evidence="2">The sequence shown here is derived from an EMBL/GenBank/DDBJ whole genome shotgun (WGS) entry which is preliminary data.</text>
</comment>
<dbReference type="PANTHER" id="PTHR11453:SF36">
    <property type="entry name" value="ANION EXCHANGE PROTEIN"/>
    <property type="match status" value="1"/>
</dbReference>
<gene>
    <name evidence="2" type="ORF">PR048_033162</name>
</gene>
<accession>A0ABQ9FZG5</accession>
<evidence type="ECO:0000313" key="2">
    <source>
        <dbReference type="EMBL" id="KAJ8865642.1"/>
    </source>
</evidence>
<dbReference type="InterPro" id="IPR016152">
    <property type="entry name" value="PTrfase/Anion_transptr"/>
</dbReference>
<dbReference type="Pfam" id="PF07565">
    <property type="entry name" value="Band_3_cyto"/>
    <property type="match status" value="1"/>
</dbReference>
<feature type="domain" description="Band 3 cytoplasmic" evidence="1">
    <location>
        <begin position="1"/>
        <end position="44"/>
    </location>
</feature>
<organism evidence="2 3">
    <name type="scientific">Dryococelus australis</name>
    <dbReference type="NCBI Taxonomy" id="614101"/>
    <lineage>
        <taxon>Eukaryota</taxon>
        <taxon>Metazoa</taxon>
        <taxon>Ecdysozoa</taxon>
        <taxon>Arthropoda</taxon>
        <taxon>Hexapoda</taxon>
        <taxon>Insecta</taxon>
        <taxon>Pterygota</taxon>
        <taxon>Neoptera</taxon>
        <taxon>Polyneoptera</taxon>
        <taxon>Phasmatodea</taxon>
        <taxon>Verophasmatodea</taxon>
        <taxon>Anareolatae</taxon>
        <taxon>Phasmatidae</taxon>
        <taxon>Eurycanthinae</taxon>
        <taxon>Dryococelus</taxon>
    </lineage>
</organism>